<comment type="caution">
    <text evidence="1">The sequence shown here is derived from an EMBL/GenBank/DDBJ whole genome shotgun (WGS) entry which is preliminary data.</text>
</comment>
<protein>
    <submittedName>
        <fullName evidence="1">Uncharacterized protein</fullName>
    </submittedName>
</protein>
<dbReference type="AlphaFoldDB" id="A0AA35WHT9"/>
<keyword evidence="2" id="KW-1185">Reference proteome</keyword>
<accession>A0AA35WHT9</accession>
<evidence type="ECO:0000313" key="1">
    <source>
        <dbReference type="EMBL" id="CAI8021009.1"/>
    </source>
</evidence>
<dbReference type="EMBL" id="CASHTH010001860">
    <property type="protein sequence ID" value="CAI8021009.1"/>
    <property type="molecule type" value="Genomic_DNA"/>
</dbReference>
<proteinExistence type="predicted"/>
<name>A0AA35WHT9_GEOBA</name>
<gene>
    <name evidence="1" type="ORF">GBAR_LOCUS12497</name>
</gene>
<reference evidence="1" key="1">
    <citation type="submission" date="2023-03" db="EMBL/GenBank/DDBJ databases">
        <authorList>
            <person name="Steffen K."/>
            <person name="Cardenas P."/>
        </authorList>
    </citation>
    <scope>NUCLEOTIDE SEQUENCE</scope>
</reference>
<organism evidence="1 2">
    <name type="scientific">Geodia barretti</name>
    <name type="common">Barrett's horny sponge</name>
    <dbReference type="NCBI Taxonomy" id="519541"/>
    <lineage>
        <taxon>Eukaryota</taxon>
        <taxon>Metazoa</taxon>
        <taxon>Porifera</taxon>
        <taxon>Demospongiae</taxon>
        <taxon>Heteroscleromorpha</taxon>
        <taxon>Tetractinellida</taxon>
        <taxon>Astrophorina</taxon>
        <taxon>Geodiidae</taxon>
        <taxon>Geodia</taxon>
    </lineage>
</organism>
<evidence type="ECO:0000313" key="2">
    <source>
        <dbReference type="Proteomes" id="UP001174909"/>
    </source>
</evidence>
<dbReference type="Proteomes" id="UP001174909">
    <property type="component" value="Unassembled WGS sequence"/>
</dbReference>
<sequence length="62" mass="6613">MRSTVSVDQILQGLAVDTIQPTVSLYTSLIMVALSSLAAIESVYSTVLYATEAMTVETTVTK</sequence>